<dbReference type="InterPro" id="IPR022803">
    <property type="entry name" value="Ribosomal_uL5_dom_sf"/>
</dbReference>
<dbReference type="InterPro" id="IPR002739">
    <property type="entry name" value="PAB1135-like"/>
</dbReference>
<evidence type="ECO:0000313" key="1">
    <source>
        <dbReference type="EMBL" id="KKM65611.1"/>
    </source>
</evidence>
<comment type="caution">
    <text evidence="1">The sequence shown here is derived from an EMBL/GenBank/DDBJ whole genome shotgun (WGS) entry which is preliminary data.</text>
</comment>
<accession>A0A0F9JT06</accession>
<sequence>MQSQFGDKLVLISNEFKNKNAISIIEYLALKMSDKDKRFLGNKLKERLDMEDRIFHLRFNKFLP</sequence>
<reference evidence="1" key="1">
    <citation type="journal article" date="2015" name="Nature">
        <title>Complex archaea that bridge the gap between prokaryotes and eukaryotes.</title>
        <authorList>
            <person name="Spang A."/>
            <person name="Saw J.H."/>
            <person name="Jorgensen S.L."/>
            <person name="Zaremba-Niedzwiedzka K."/>
            <person name="Martijn J."/>
            <person name="Lind A.E."/>
            <person name="van Eijk R."/>
            <person name="Schleper C."/>
            <person name="Guy L."/>
            <person name="Ettema T.J."/>
        </authorList>
    </citation>
    <scope>NUCLEOTIDE SEQUENCE</scope>
</reference>
<feature type="non-terminal residue" evidence="1">
    <location>
        <position position="64"/>
    </location>
</feature>
<proteinExistence type="predicted"/>
<dbReference type="EMBL" id="LAZR01010696">
    <property type="protein sequence ID" value="KKM65611.1"/>
    <property type="molecule type" value="Genomic_DNA"/>
</dbReference>
<gene>
    <name evidence="1" type="ORF">LCGC14_1489500</name>
</gene>
<dbReference type="SUPFAM" id="SSF55282">
    <property type="entry name" value="RL5-like"/>
    <property type="match status" value="1"/>
</dbReference>
<organism evidence="1">
    <name type="scientific">marine sediment metagenome</name>
    <dbReference type="NCBI Taxonomy" id="412755"/>
    <lineage>
        <taxon>unclassified sequences</taxon>
        <taxon>metagenomes</taxon>
        <taxon>ecological metagenomes</taxon>
    </lineage>
</organism>
<dbReference type="Gene3D" id="3.30.1440.10">
    <property type="match status" value="1"/>
</dbReference>
<name>A0A0F9JT06_9ZZZZ</name>
<dbReference type="Pfam" id="PF01877">
    <property type="entry name" value="RNA_binding"/>
    <property type="match status" value="1"/>
</dbReference>
<dbReference type="AlphaFoldDB" id="A0A0F9JT06"/>
<protein>
    <submittedName>
        <fullName evidence="1">Uncharacterized protein</fullName>
    </submittedName>
</protein>